<dbReference type="EMBL" id="OCNE01000028">
    <property type="protein sequence ID" value="SOD66958.1"/>
    <property type="molecule type" value="Genomic_DNA"/>
</dbReference>
<accession>A0A286E7R8</accession>
<dbReference type="RefSeq" id="WP_097233870.1">
    <property type="nucleotide sequence ID" value="NZ_OCNE01000028.1"/>
</dbReference>
<evidence type="ECO:0000313" key="3">
    <source>
        <dbReference type="Proteomes" id="UP000219072"/>
    </source>
</evidence>
<keyword evidence="1" id="KW-0812">Transmembrane</keyword>
<gene>
    <name evidence="2" type="ORF">SAMN06297387_12814</name>
</gene>
<organism evidence="2 3">
    <name type="scientific">Streptomyces zhaozhouensis</name>
    <dbReference type="NCBI Taxonomy" id="1300267"/>
    <lineage>
        <taxon>Bacteria</taxon>
        <taxon>Bacillati</taxon>
        <taxon>Actinomycetota</taxon>
        <taxon>Actinomycetes</taxon>
        <taxon>Kitasatosporales</taxon>
        <taxon>Streptomycetaceae</taxon>
        <taxon>Streptomyces</taxon>
    </lineage>
</organism>
<reference evidence="2 3" key="1">
    <citation type="submission" date="2017-09" db="EMBL/GenBank/DDBJ databases">
        <authorList>
            <person name="Ehlers B."/>
            <person name="Leendertz F.H."/>
        </authorList>
    </citation>
    <scope>NUCLEOTIDE SEQUENCE [LARGE SCALE GENOMIC DNA]</scope>
    <source>
        <strain evidence="2 3">CGMCC 4.7095</strain>
    </source>
</reference>
<feature type="transmembrane region" description="Helical" evidence="1">
    <location>
        <begin position="55"/>
        <end position="76"/>
    </location>
</feature>
<name>A0A286E7R8_9ACTN</name>
<dbReference type="Proteomes" id="UP000219072">
    <property type="component" value="Unassembled WGS sequence"/>
</dbReference>
<dbReference type="AlphaFoldDB" id="A0A286E7R8"/>
<evidence type="ECO:0000313" key="2">
    <source>
        <dbReference type="EMBL" id="SOD66958.1"/>
    </source>
</evidence>
<evidence type="ECO:0000256" key="1">
    <source>
        <dbReference type="SAM" id="Phobius"/>
    </source>
</evidence>
<keyword evidence="1" id="KW-1133">Transmembrane helix</keyword>
<keyword evidence="3" id="KW-1185">Reference proteome</keyword>
<proteinExistence type="predicted"/>
<keyword evidence="1" id="KW-0472">Membrane</keyword>
<protein>
    <submittedName>
        <fullName evidence="2">Uncharacterized protein</fullName>
    </submittedName>
</protein>
<sequence>MVEETREIAVATPNEQDRSSGAGWEVVIPLRRETLTAVTTTAALVAHAVGVVSGAGAGLLVLAVVTTAIAVSTVTIRRRSGRS</sequence>